<feature type="domain" description="MannoseP isomerase/GMP-like beta-helix" evidence="2">
    <location>
        <begin position="298"/>
        <end position="338"/>
    </location>
</feature>
<keyword evidence="4" id="KW-1185">Reference proteome</keyword>
<name>A0A5S3P5V6_9SPHN</name>
<evidence type="ECO:0000313" key="3">
    <source>
        <dbReference type="EMBL" id="TMM46128.1"/>
    </source>
</evidence>
<reference evidence="3 4" key="1">
    <citation type="submission" date="2019-05" db="EMBL/GenBank/DDBJ databases">
        <title>Erythrobacter marisflavi sp. nov., isolated from isolated from water of an estuary environment.</title>
        <authorList>
            <person name="Yoon J.-H."/>
        </authorList>
    </citation>
    <scope>NUCLEOTIDE SEQUENCE [LARGE SCALE GENOMIC DNA]</scope>
    <source>
        <strain evidence="3 4">KEM-5</strain>
    </source>
</reference>
<dbReference type="InterPro" id="IPR054566">
    <property type="entry name" value="ManC/GMP-like_b-helix"/>
</dbReference>
<dbReference type="CDD" id="cd02509">
    <property type="entry name" value="GDP-M1P_Guanylyltransferase"/>
    <property type="match status" value="1"/>
</dbReference>
<dbReference type="Pfam" id="PF00483">
    <property type="entry name" value="NTP_transferase"/>
    <property type="match status" value="1"/>
</dbReference>
<dbReference type="InterPro" id="IPR005835">
    <property type="entry name" value="NTP_transferase_dom"/>
</dbReference>
<dbReference type="InterPro" id="IPR029044">
    <property type="entry name" value="Nucleotide-diphossugar_trans"/>
</dbReference>
<dbReference type="SUPFAM" id="SSF53448">
    <property type="entry name" value="Nucleotide-diphospho-sugar transferases"/>
    <property type="match status" value="1"/>
</dbReference>
<dbReference type="GO" id="GO:0009298">
    <property type="term" value="P:GDP-mannose biosynthetic process"/>
    <property type="evidence" value="ECO:0007669"/>
    <property type="project" value="TreeGrafter"/>
</dbReference>
<dbReference type="PANTHER" id="PTHR46390:SF1">
    <property type="entry name" value="MANNOSE-1-PHOSPHATE GUANYLYLTRANSFERASE"/>
    <property type="match status" value="1"/>
</dbReference>
<sequence length="345" mass="35793">MAERIHPVILCGGSGTRLWPRSRKALPKPFLPLLGPLTLFQQGLDRTSDAQLFAPATVVAGKAHVAVIESQLGEAGEAALIVEPAARNTAPAIALAAHRLPSDAVMLVCPSDHYIADQEAFLSGVAKAAALAREGYLVAFGITPTRPETGYGYIECGDALGSGQRVARFVEKPDAERARAFLDSGDFVWNGGIFAFRAGDYLDELARHRPDMAAAVHAAVAAGRAVGQRFHPDAAAFAGITGESIDFAVMENTDRAAVVAADMGWSDIGDWSALMAARGVDDAGNALAGRADITGGSGVMVESDGPRVSVVGLSNIIVVVDGDEVLVTARDAAQDVGKLPGAISQ</sequence>
<accession>A0A5S3P5V6</accession>
<dbReference type="Pfam" id="PF22640">
    <property type="entry name" value="ManC_GMP_beta-helix"/>
    <property type="match status" value="1"/>
</dbReference>
<comment type="caution">
    <text evidence="3">The sequence shown here is derived from an EMBL/GenBank/DDBJ whole genome shotgun (WGS) entry which is preliminary data.</text>
</comment>
<evidence type="ECO:0000313" key="4">
    <source>
        <dbReference type="Proteomes" id="UP000309668"/>
    </source>
</evidence>
<gene>
    <name evidence="3" type="ORF">FEV51_11845</name>
</gene>
<dbReference type="PANTHER" id="PTHR46390">
    <property type="entry name" value="MANNOSE-1-PHOSPHATE GUANYLYLTRANSFERASE"/>
    <property type="match status" value="1"/>
</dbReference>
<dbReference type="GO" id="GO:0004475">
    <property type="term" value="F:mannose-1-phosphate guanylyltransferase (GTP) activity"/>
    <property type="evidence" value="ECO:0007669"/>
    <property type="project" value="InterPro"/>
</dbReference>
<dbReference type="InterPro" id="IPR051161">
    <property type="entry name" value="Mannose-6P_isomerase_type2"/>
</dbReference>
<dbReference type="AlphaFoldDB" id="A0A5S3P5V6"/>
<dbReference type="OrthoDB" id="9806359at2"/>
<evidence type="ECO:0000259" key="2">
    <source>
        <dbReference type="Pfam" id="PF22640"/>
    </source>
</evidence>
<evidence type="ECO:0000259" key="1">
    <source>
        <dbReference type="Pfam" id="PF00483"/>
    </source>
</evidence>
<dbReference type="Gene3D" id="3.90.550.10">
    <property type="entry name" value="Spore Coat Polysaccharide Biosynthesis Protein SpsA, Chain A"/>
    <property type="match status" value="1"/>
</dbReference>
<dbReference type="Proteomes" id="UP000309668">
    <property type="component" value="Unassembled WGS sequence"/>
</dbReference>
<proteinExistence type="predicted"/>
<dbReference type="SUPFAM" id="SSF159283">
    <property type="entry name" value="Guanosine diphospho-D-mannose pyrophosphorylase/mannose-6-phosphate isomerase linker domain"/>
    <property type="match status" value="1"/>
</dbReference>
<feature type="domain" description="Nucleotidyl transferase" evidence="1">
    <location>
        <begin position="7"/>
        <end position="277"/>
    </location>
</feature>
<dbReference type="EMBL" id="VCAO01000009">
    <property type="protein sequence ID" value="TMM46128.1"/>
    <property type="molecule type" value="Genomic_DNA"/>
</dbReference>
<organism evidence="3 4">
    <name type="scientific">Qipengyuania marisflavi</name>
    <dbReference type="NCBI Taxonomy" id="2486356"/>
    <lineage>
        <taxon>Bacteria</taxon>
        <taxon>Pseudomonadati</taxon>
        <taxon>Pseudomonadota</taxon>
        <taxon>Alphaproteobacteria</taxon>
        <taxon>Sphingomonadales</taxon>
        <taxon>Erythrobacteraceae</taxon>
        <taxon>Qipengyuania</taxon>
    </lineage>
</organism>
<dbReference type="RefSeq" id="WP_138619208.1">
    <property type="nucleotide sequence ID" value="NZ_VCAO01000009.1"/>
</dbReference>
<protein>
    <submittedName>
        <fullName evidence="3">Mannose-1-phosphate guanylyltransferase</fullName>
    </submittedName>
</protein>
<dbReference type="InterPro" id="IPR049577">
    <property type="entry name" value="GMPP_N"/>
</dbReference>
<keyword evidence="3" id="KW-0548">Nucleotidyltransferase</keyword>
<keyword evidence="3" id="KW-0808">Transferase</keyword>